<evidence type="ECO:0000313" key="2">
    <source>
        <dbReference type="WBParaSite" id="nRc.2.0.1.t03621-RA"/>
    </source>
</evidence>
<accession>A0A915HQ35</accession>
<protein>
    <submittedName>
        <fullName evidence="2">Uncharacterized protein</fullName>
    </submittedName>
</protein>
<organism evidence="1 2">
    <name type="scientific">Romanomermis culicivorax</name>
    <name type="common">Nematode worm</name>
    <dbReference type="NCBI Taxonomy" id="13658"/>
    <lineage>
        <taxon>Eukaryota</taxon>
        <taxon>Metazoa</taxon>
        <taxon>Ecdysozoa</taxon>
        <taxon>Nematoda</taxon>
        <taxon>Enoplea</taxon>
        <taxon>Dorylaimia</taxon>
        <taxon>Mermithida</taxon>
        <taxon>Mermithoidea</taxon>
        <taxon>Mermithidae</taxon>
        <taxon>Romanomermis</taxon>
    </lineage>
</organism>
<dbReference type="WBParaSite" id="nRc.2.0.1.t03621-RA">
    <property type="protein sequence ID" value="nRc.2.0.1.t03621-RA"/>
    <property type="gene ID" value="nRc.2.0.1.g03621"/>
</dbReference>
<sequence>MAKFTRIANFAAWNFLGIMNTKTQVRLTSKKHGNRTKFQLQNDFEQFKFVATDSNFRKCGEKNGPTGGNDNSDLYCTFAVSRKQNTNWPNLCT</sequence>
<dbReference type="Proteomes" id="UP000887565">
    <property type="component" value="Unplaced"/>
</dbReference>
<proteinExistence type="predicted"/>
<name>A0A915HQ35_ROMCU</name>
<dbReference type="AlphaFoldDB" id="A0A915HQ35"/>
<reference evidence="2" key="1">
    <citation type="submission" date="2022-11" db="UniProtKB">
        <authorList>
            <consortium name="WormBaseParasite"/>
        </authorList>
    </citation>
    <scope>IDENTIFICATION</scope>
</reference>
<evidence type="ECO:0000313" key="1">
    <source>
        <dbReference type="Proteomes" id="UP000887565"/>
    </source>
</evidence>
<keyword evidence="1" id="KW-1185">Reference proteome</keyword>